<dbReference type="Proteomes" id="UP000887579">
    <property type="component" value="Unplaced"/>
</dbReference>
<sequence>MNGVAQCRLIGGFMDQKGRIIVSNCKERICMPTYFGYEPLVLYNSEGLPSSASYINVSANRLVVVDYTIGAFNLYRFDPYKRELNLMVQQNCMNGVAQCRLIGGFMDQKGRIIVSNCKERICMLFDHDGKFLQRILCDDGFPRAQYICVNKDFCGVILETIKKPHTARLCRIVP</sequence>
<organism evidence="1 2">
    <name type="scientific">Panagrolaimus sp. ES5</name>
    <dbReference type="NCBI Taxonomy" id="591445"/>
    <lineage>
        <taxon>Eukaryota</taxon>
        <taxon>Metazoa</taxon>
        <taxon>Ecdysozoa</taxon>
        <taxon>Nematoda</taxon>
        <taxon>Chromadorea</taxon>
        <taxon>Rhabditida</taxon>
        <taxon>Tylenchina</taxon>
        <taxon>Panagrolaimomorpha</taxon>
        <taxon>Panagrolaimoidea</taxon>
        <taxon>Panagrolaimidae</taxon>
        <taxon>Panagrolaimus</taxon>
    </lineage>
</organism>
<evidence type="ECO:0000313" key="2">
    <source>
        <dbReference type="WBParaSite" id="ES5_v2.g29413.t1"/>
    </source>
</evidence>
<evidence type="ECO:0000313" key="1">
    <source>
        <dbReference type="Proteomes" id="UP000887579"/>
    </source>
</evidence>
<accession>A0AC34GIB4</accession>
<reference evidence="2" key="1">
    <citation type="submission" date="2022-11" db="UniProtKB">
        <authorList>
            <consortium name="WormBaseParasite"/>
        </authorList>
    </citation>
    <scope>IDENTIFICATION</scope>
</reference>
<dbReference type="WBParaSite" id="ES5_v2.g29413.t1">
    <property type="protein sequence ID" value="ES5_v2.g29413.t1"/>
    <property type="gene ID" value="ES5_v2.g29413"/>
</dbReference>
<proteinExistence type="predicted"/>
<name>A0AC34GIB4_9BILA</name>
<protein>
    <submittedName>
        <fullName evidence="2">Clathrin heavy chain</fullName>
    </submittedName>
</protein>